<sequence>MRKSTSVKTIPTNVTTPAAFEDPKLAVQTEPSNPLNEFTDPSLLLVRRLEQWKTNISLILRYAESHASSQANLTSGLEKTRKIVQDQHPAGPEAEQQEKTGIDGVLHTIFIETEGLLRASEIAATNIRQSVIPPLEELLAEIDQHHREIKDNSISAMKDIEKLRIHTFKHMETLNGVVNSGAIPTENKDDPYIVRRQMIGVLNSQLSRENDHARNVVAIQTNFAKFEIKLVQTIQNSLKDLESILTEYNNASTNAHRVVAETYATVSPDQDWSVFEESNKDVFLPTTGFQRDPARLQFDNMDHIYTKAIVEGPLNRKARVLRSLQLGFYVLTPSGFFHGFKSEDAIKDPLPELSLFIPECDIEPMDLRNPDEFKVHGKDRSSKLGTRRNYVFRTLNAGDAQLWHEALLEVSHDITNASVAPVAPVPVAASSPSRGFASVTGTSSAGSAKGVATGSAAGRAAGAAGFAGAAGAVGIAAASRDRTDSRHAAGVTGEPESDETEVQSLRDPNSQFFSEEENERRSPSPLAATTAATTLGISPRMRAQSPFQSYRGHNGDHNGDQYGEPHHVEAHDDIVPMSLEGNNDIPSPEPLARKLDFEGEAKKTHAYSALADNSAAAYETNDFVEPNYKVDVEPVAPVTVETANATESLEPVGATAVENQEINTIPVESEPNAPGTTDYVPAVGDTPKDFADDQSPGPEPDRSTTNATPLGEVDYDVAKAVGIADAAGSGVSNETGFAEQKDILSAQGYGVSGLGTQHKTLEDDDLQKEATIRAKESTHQTSELTGHIDGESTTVFTESGEPVVVGKSCENLSGPYFSEPAGDPIFAGAGTQARTEASKTVHNESSYQPAELSAKEVFAAGPEASETAPKVFSSEAAQMSAKEVFAAGPEASETAPKVPSSEPAQVSAKDELVAAGAIPAKEPAEVTASDSVPVQAAKTATATTPAAVPSGPSAPPAYNKDLEAPAALKKTETTTSSASTTKSKRFSKRFMSKLKHGFRHHEKAADV</sequence>
<dbReference type="InterPro" id="IPR027267">
    <property type="entry name" value="AH/BAR_dom_sf"/>
</dbReference>
<evidence type="ECO:0000313" key="4">
    <source>
        <dbReference type="EMBL" id="PRT55713.1"/>
    </source>
</evidence>
<feature type="compositionally biased region" description="Low complexity" evidence="2">
    <location>
        <begin position="937"/>
        <end position="951"/>
    </location>
</feature>
<dbReference type="Proteomes" id="UP000238350">
    <property type="component" value="Unassembled WGS sequence"/>
</dbReference>
<proteinExistence type="predicted"/>
<evidence type="ECO:0000313" key="5">
    <source>
        <dbReference type="Proteomes" id="UP000238350"/>
    </source>
</evidence>
<dbReference type="OrthoDB" id="2264563at2759"/>
<accession>A0A2T0FL45</accession>
<evidence type="ECO:0000256" key="2">
    <source>
        <dbReference type="SAM" id="MobiDB-lite"/>
    </source>
</evidence>
<dbReference type="PANTHER" id="PTHR31941">
    <property type="entry name" value="CYTOSKELETAL SIGNALING PROTEIN SLM1"/>
    <property type="match status" value="1"/>
</dbReference>
<dbReference type="InterPro" id="IPR001849">
    <property type="entry name" value="PH_domain"/>
</dbReference>
<feature type="region of interest" description="Disordered" evidence="2">
    <location>
        <begin position="937"/>
        <end position="985"/>
    </location>
</feature>
<feature type="region of interest" description="Disordered" evidence="2">
    <location>
        <begin position="667"/>
        <end position="710"/>
    </location>
</feature>
<feature type="region of interest" description="Disordered" evidence="2">
    <location>
        <begin position="478"/>
        <end position="528"/>
    </location>
</feature>
<dbReference type="InterPro" id="IPR011993">
    <property type="entry name" value="PH-like_dom_sf"/>
</dbReference>
<dbReference type="AlphaFoldDB" id="A0A2T0FL45"/>
<dbReference type="SUPFAM" id="SSF50729">
    <property type="entry name" value="PH domain-like"/>
    <property type="match status" value="1"/>
</dbReference>
<protein>
    <submittedName>
        <fullName evidence="4">Cytoskeletal signaling protein slm1</fullName>
    </submittedName>
</protein>
<evidence type="ECO:0000256" key="1">
    <source>
        <dbReference type="ARBA" id="ARBA00022553"/>
    </source>
</evidence>
<feature type="region of interest" description="Disordered" evidence="2">
    <location>
        <begin position="827"/>
        <end position="849"/>
    </location>
</feature>
<dbReference type="Gene3D" id="1.20.1270.60">
    <property type="entry name" value="Arfaptin homology (AH) domain/BAR domain"/>
    <property type="match status" value="1"/>
</dbReference>
<dbReference type="SUPFAM" id="SSF103657">
    <property type="entry name" value="BAR/IMD domain-like"/>
    <property type="match status" value="1"/>
</dbReference>
<dbReference type="Pfam" id="PF20399">
    <property type="entry name" value="PH_20"/>
    <property type="match status" value="1"/>
</dbReference>
<keyword evidence="1" id="KW-0597">Phosphoprotein</keyword>
<dbReference type="RefSeq" id="XP_024665658.1">
    <property type="nucleotide sequence ID" value="XM_024809890.1"/>
</dbReference>
<dbReference type="GeneID" id="36517081"/>
<keyword evidence="5" id="KW-1185">Reference proteome</keyword>
<dbReference type="PANTHER" id="PTHR31941:SF1">
    <property type="entry name" value="CYTOSKELETAL SIGNALING PROTEIN SLM1"/>
    <property type="match status" value="1"/>
</dbReference>
<comment type="caution">
    <text evidence="4">The sequence shown here is derived from an EMBL/GenBank/DDBJ whole genome shotgun (WGS) entry which is preliminary data.</text>
</comment>
<organism evidence="4 5">
    <name type="scientific">Wickerhamiella sorbophila</name>
    <dbReference type="NCBI Taxonomy" id="45607"/>
    <lineage>
        <taxon>Eukaryota</taxon>
        <taxon>Fungi</taxon>
        <taxon>Dikarya</taxon>
        <taxon>Ascomycota</taxon>
        <taxon>Saccharomycotina</taxon>
        <taxon>Dipodascomycetes</taxon>
        <taxon>Dipodascales</taxon>
        <taxon>Trichomonascaceae</taxon>
        <taxon>Wickerhamiella</taxon>
    </lineage>
</organism>
<dbReference type="SMART" id="SM00233">
    <property type="entry name" value="PH"/>
    <property type="match status" value="1"/>
</dbReference>
<dbReference type="Gene3D" id="2.30.29.30">
    <property type="entry name" value="Pleckstrin-homology domain (PH domain)/Phosphotyrosine-binding domain (PTB)"/>
    <property type="match status" value="1"/>
</dbReference>
<name>A0A2T0FL45_9ASCO</name>
<evidence type="ECO:0000259" key="3">
    <source>
        <dbReference type="SMART" id="SM00233"/>
    </source>
</evidence>
<feature type="region of interest" description="Disordered" evidence="2">
    <location>
        <begin position="430"/>
        <end position="451"/>
    </location>
</feature>
<dbReference type="STRING" id="45607.A0A2T0FL45"/>
<dbReference type="InterPro" id="IPR046869">
    <property type="entry name" value="SLM1/RGC1-like_PH"/>
</dbReference>
<gene>
    <name evidence="4" type="ORF">B9G98_03333</name>
</gene>
<feature type="region of interest" description="Disordered" evidence="2">
    <location>
        <begin position="886"/>
        <end position="907"/>
    </location>
</feature>
<feature type="domain" description="PH" evidence="3">
    <location>
        <begin position="308"/>
        <end position="414"/>
    </location>
</feature>
<dbReference type="EMBL" id="NDIQ01000022">
    <property type="protein sequence ID" value="PRT55713.1"/>
    <property type="molecule type" value="Genomic_DNA"/>
</dbReference>
<reference evidence="4 5" key="1">
    <citation type="submission" date="2017-04" db="EMBL/GenBank/DDBJ databases">
        <title>Genome sequencing of [Candida] sorbophila.</title>
        <authorList>
            <person name="Ahn J.O."/>
        </authorList>
    </citation>
    <scope>NUCLEOTIDE SEQUENCE [LARGE SCALE GENOMIC DNA]</scope>
    <source>
        <strain evidence="4 5">DS02</strain>
    </source>
</reference>
<dbReference type="Pfam" id="PF20400">
    <property type="entry name" value="BAR_4"/>
    <property type="match status" value="1"/>
</dbReference>
<dbReference type="InterPro" id="IPR046868">
    <property type="entry name" value="BAR_4"/>
</dbReference>